<feature type="domain" description="Death" evidence="2">
    <location>
        <begin position="808"/>
        <end position="878"/>
    </location>
</feature>
<dbReference type="AlphaFoldDB" id="A0A8B7Z349"/>
<dbReference type="InterPro" id="IPR000488">
    <property type="entry name" value="Death_dom"/>
</dbReference>
<evidence type="ECO:0000313" key="4">
    <source>
        <dbReference type="RefSeq" id="XP_022099392.1"/>
    </source>
</evidence>
<evidence type="ECO:0000259" key="2">
    <source>
        <dbReference type="PROSITE" id="PS50017"/>
    </source>
</evidence>
<feature type="compositionally biased region" description="Polar residues" evidence="1">
    <location>
        <begin position="707"/>
        <end position="719"/>
    </location>
</feature>
<dbReference type="OrthoDB" id="5989737at2759"/>
<dbReference type="Pfam" id="PF00531">
    <property type="entry name" value="Death"/>
    <property type="match status" value="1"/>
</dbReference>
<dbReference type="GeneID" id="110983960"/>
<sequence>MMACIENDDREQPRVEKVVIVHAGEDLNTIIRPLAETLETRLKLGEQADYKRTFRAGTDISQYVLKWLNEESLEEHTRLVVVISDTFFAKCSTNPKAFQQIKSKLYSQNPRESMFALVTPSNIPAQLAGLRCINLGIYIQAIETGNLAEAIYRQWFGPQATLSSQAESNMQRSLLMSASPEEYTPDKVKIIHAMTRPEDRQRHWGKIATAIETVANPENTTQARLHFKHPSSVAQTVLADVEGFMRCAEIKKINALVVWCSNMLDSLNQDRSAKARVIEILCKDTRPQKLYAHFLFGVDGQQMQRFSQQLWTFLSQGRHMAYIEDSHLRAPNVDYDRYARIFLRSWAGMSKLGPDSLELRRKSFTSEPKNPEESADPTMNCSEEFSVNTSGSTQHPSDQFHPQQDQGRDHLVMNGTSVDHAEANRTMQQGKALRSADSSTQDRLLTAEESWDPAIVAVASKSRESQSDGCSVPPVNHSLRGQSGPDGLQAVAQSAMVQPTAVHQAVVQQAMPGTQGQNKLATCSLSSVSVDSVHGSRHPGGKAKHVPSGAASISAPGHQGPPSRVPVALPSIAEREQPTEQAHLQPPGNGASRNKFALSGFDSHVADSERSSTTAGQELMSQTSPESVPFNIPAGERCASCGASPAPSGPASGQGDNHLSLQQNPVRLTSDAARELDALFGITDTCNPQNLQSVGNQTVHEQDRASLTRNPESLPSIASHTAREEETASVMTTSRSMPDMCTVSSMANSTLRSVLEGSNPMLNGESSASSQPGNNPEAAGGTPLSTLARPTVKGLLIRLDPMKVAISDWRDLASHFGVPPELINYWKGMMSGQGNFSPTDSLIEWLKSKPQPVTVDDLKAALRKIERFDVLRVLNEPDN</sequence>
<keyword evidence="3" id="KW-1185">Reference proteome</keyword>
<dbReference type="InterPro" id="IPR011029">
    <property type="entry name" value="DEATH-like_dom_sf"/>
</dbReference>
<feature type="compositionally biased region" description="Low complexity" evidence="1">
    <location>
        <begin position="638"/>
        <end position="653"/>
    </location>
</feature>
<protein>
    <submittedName>
        <fullName evidence="4">Uncharacterized protein LOC110983960 isoform X1</fullName>
    </submittedName>
</protein>
<feature type="compositionally biased region" description="Polar residues" evidence="1">
    <location>
        <begin position="611"/>
        <end position="626"/>
    </location>
</feature>
<dbReference type="GO" id="GO:0007165">
    <property type="term" value="P:signal transduction"/>
    <property type="evidence" value="ECO:0007669"/>
    <property type="project" value="InterPro"/>
</dbReference>
<feature type="region of interest" description="Disordered" evidence="1">
    <location>
        <begin position="530"/>
        <end position="660"/>
    </location>
</feature>
<dbReference type="RefSeq" id="XP_022099392.1">
    <property type="nucleotide sequence ID" value="XM_022243700.1"/>
</dbReference>
<name>A0A8B7Z349_ACAPL</name>
<dbReference type="OMA" id="VKCRADP"/>
<gene>
    <name evidence="4" type="primary">LOC110983960</name>
</gene>
<feature type="compositionally biased region" description="Basic residues" evidence="1">
    <location>
        <begin position="535"/>
        <end position="545"/>
    </location>
</feature>
<dbReference type="Gene3D" id="1.10.533.10">
    <property type="entry name" value="Death Domain, Fas"/>
    <property type="match status" value="1"/>
</dbReference>
<feature type="compositionally biased region" description="Polar residues" evidence="1">
    <location>
        <begin position="377"/>
        <end position="405"/>
    </location>
</feature>
<feature type="region of interest" description="Disordered" evidence="1">
    <location>
        <begin position="690"/>
        <end position="722"/>
    </location>
</feature>
<feature type="region of interest" description="Disordered" evidence="1">
    <location>
        <begin position="460"/>
        <end position="486"/>
    </location>
</feature>
<dbReference type="SUPFAM" id="SSF47986">
    <property type="entry name" value="DEATH domain"/>
    <property type="match status" value="1"/>
</dbReference>
<feature type="region of interest" description="Disordered" evidence="1">
    <location>
        <begin position="756"/>
        <end position="786"/>
    </location>
</feature>
<evidence type="ECO:0000313" key="3">
    <source>
        <dbReference type="Proteomes" id="UP000694845"/>
    </source>
</evidence>
<feature type="region of interest" description="Disordered" evidence="1">
    <location>
        <begin position="363"/>
        <end position="410"/>
    </location>
</feature>
<feature type="compositionally biased region" description="Polar residues" evidence="1">
    <location>
        <begin position="760"/>
        <end position="774"/>
    </location>
</feature>
<organism evidence="3 4">
    <name type="scientific">Acanthaster planci</name>
    <name type="common">Crown-of-thorns starfish</name>
    <dbReference type="NCBI Taxonomy" id="133434"/>
    <lineage>
        <taxon>Eukaryota</taxon>
        <taxon>Metazoa</taxon>
        <taxon>Echinodermata</taxon>
        <taxon>Eleutherozoa</taxon>
        <taxon>Asterozoa</taxon>
        <taxon>Asteroidea</taxon>
        <taxon>Valvatacea</taxon>
        <taxon>Valvatida</taxon>
        <taxon>Acanthasteridae</taxon>
        <taxon>Acanthaster</taxon>
    </lineage>
</organism>
<feature type="compositionally biased region" description="Polar residues" evidence="1">
    <location>
        <begin position="690"/>
        <end position="699"/>
    </location>
</feature>
<proteinExistence type="predicted"/>
<dbReference type="Proteomes" id="UP000694845">
    <property type="component" value="Unplaced"/>
</dbReference>
<evidence type="ECO:0000256" key="1">
    <source>
        <dbReference type="SAM" id="MobiDB-lite"/>
    </source>
</evidence>
<dbReference type="PROSITE" id="PS50017">
    <property type="entry name" value="DEATH_DOMAIN"/>
    <property type="match status" value="1"/>
</dbReference>
<accession>A0A8B7Z349</accession>
<reference evidence="4" key="1">
    <citation type="submission" date="2025-08" db="UniProtKB">
        <authorList>
            <consortium name="RefSeq"/>
        </authorList>
    </citation>
    <scope>IDENTIFICATION</scope>
</reference>
<dbReference type="KEGG" id="aplc:110983960"/>